<feature type="chain" id="PRO_5025668677" description="DUF1254 domain-containing protein" evidence="1">
    <location>
        <begin position="23"/>
        <end position="266"/>
    </location>
</feature>
<feature type="domain" description="DUF1254" evidence="2">
    <location>
        <begin position="54"/>
        <end position="188"/>
    </location>
</feature>
<dbReference type="InterPro" id="IPR010679">
    <property type="entry name" value="DUF1254"/>
</dbReference>
<dbReference type="PANTHER" id="PTHR36509:SF3">
    <property type="entry name" value="SIGNAL PEPTIDE PROTEIN"/>
    <property type="match status" value="1"/>
</dbReference>
<dbReference type="Pfam" id="PF06863">
    <property type="entry name" value="DUF1254"/>
    <property type="match status" value="1"/>
</dbReference>
<accession>A0A6A6D5E2</accession>
<dbReference type="PROSITE" id="PS51257">
    <property type="entry name" value="PROKAR_LIPOPROTEIN"/>
    <property type="match status" value="1"/>
</dbReference>
<dbReference type="AlphaFoldDB" id="A0A6A6D5E2"/>
<evidence type="ECO:0000256" key="1">
    <source>
        <dbReference type="SAM" id="SignalP"/>
    </source>
</evidence>
<reference evidence="3" key="1">
    <citation type="journal article" date="2020" name="Stud. Mycol.">
        <title>101 Dothideomycetes genomes: a test case for predicting lifestyles and emergence of pathogens.</title>
        <authorList>
            <person name="Haridas S."/>
            <person name="Albert R."/>
            <person name="Binder M."/>
            <person name="Bloem J."/>
            <person name="Labutti K."/>
            <person name="Salamov A."/>
            <person name="Andreopoulos B."/>
            <person name="Baker S."/>
            <person name="Barry K."/>
            <person name="Bills G."/>
            <person name="Bluhm B."/>
            <person name="Cannon C."/>
            <person name="Castanera R."/>
            <person name="Culley D."/>
            <person name="Daum C."/>
            <person name="Ezra D."/>
            <person name="Gonzalez J."/>
            <person name="Henrissat B."/>
            <person name="Kuo A."/>
            <person name="Liang C."/>
            <person name="Lipzen A."/>
            <person name="Lutzoni F."/>
            <person name="Magnuson J."/>
            <person name="Mondo S."/>
            <person name="Nolan M."/>
            <person name="Ohm R."/>
            <person name="Pangilinan J."/>
            <person name="Park H.-J."/>
            <person name="Ramirez L."/>
            <person name="Alfaro M."/>
            <person name="Sun H."/>
            <person name="Tritt A."/>
            <person name="Yoshinaga Y."/>
            <person name="Zwiers L.-H."/>
            <person name="Turgeon B."/>
            <person name="Goodwin S."/>
            <person name="Spatafora J."/>
            <person name="Crous P."/>
            <person name="Grigoriev I."/>
        </authorList>
    </citation>
    <scope>NUCLEOTIDE SEQUENCE</scope>
    <source>
        <strain evidence="3">ATCC 36951</strain>
    </source>
</reference>
<dbReference type="EMBL" id="ML993579">
    <property type="protein sequence ID" value="KAF2174275.1"/>
    <property type="molecule type" value="Genomic_DNA"/>
</dbReference>
<dbReference type="RefSeq" id="XP_033675164.1">
    <property type="nucleotide sequence ID" value="XM_033811156.1"/>
</dbReference>
<dbReference type="OrthoDB" id="2018906at2759"/>
<dbReference type="PANTHER" id="PTHR36509">
    <property type="entry name" value="BLL3101 PROTEIN"/>
    <property type="match status" value="1"/>
</dbReference>
<sequence>MRLWLNGLQLASFAALSACAEAINVQDATAFALTYGYPLVVFEGHVQDFNTTGPNKFKHVQITCTPTLCPNTIRPDIDTLYSQMVWDLSSNDVAVGLPRGIPQDQFVLFSFFDPYGDNFANFGSEHIRTPGEYFLRRSVRGPFDVTKCVAQKQYQACINAPSTYGYLIARWLVSDTNIEQIRECAENVALDVLNLLAKFAQFTTPTNTSDTMRVDQTLDAAGTRRGQFVQRPGVDIHKANEAAQAAAAAAAAAGSSPASNEKLSNG</sequence>
<gene>
    <name evidence="3" type="ORF">M409DRAFT_49133</name>
</gene>
<dbReference type="SUPFAM" id="SSF160935">
    <property type="entry name" value="VPA0735-like"/>
    <property type="match status" value="1"/>
</dbReference>
<proteinExistence type="predicted"/>
<name>A0A6A6D5E2_ZASCE</name>
<evidence type="ECO:0000313" key="4">
    <source>
        <dbReference type="Proteomes" id="UP000799537"/>
    </source>
</evidence>
<dbReference type="Proteomes" id="UP000799537">
    <property type="component" value="Unassembled WGS sequence"/>
</dbReference>
<feature type="signal peptide" evidence="1">
    <location>
        <begin position="1"/>
        <end position="22"/>
    </location>
</feature>
<keyword evidence="4" id="KW-1185">Reference proteome</keyword>
<evidence type="ECO:0000313" key="3">
    <source>
        <dbReference type="EMBL" id="KAF2174275.1"/>
    </source>
</evidence>
<dbReference type="InterPro" id="IPR037050">
    <property type="entry name" value="DUF1254_sf"/>
</dbReference>
<organism evidence="3 4">
    <name type="scientific">Zasmidium cellare ATCC 36951</name>
    <dbReference type="NCBI Taxonomy" id="1080233"/>
    <lineage>
        <taxon>Eukaryota</taxon>
        <taxon>Fungi</taxon>
        <taxon>Dikarya</taxon>
        <taxon>Ascomycota</taxon>
        <taxon>Pezizomycotina</taxon>
        <taxon>Dothideomycetes</taxon>
        <taxon>Dothideomycetidae</taxon>
        <taxon>Mycosphaerellales</taxon>
        <taxon>Mycosphaerellaceae</taxon>
        <taxon>Zasmidium</taxon>
    </lineage>
</organism>
<keyword evidence="1" id="KW-0732">Signal</keyword>
<dbReference type="GeneID" id="54564428"/>
<evidence type="ECO:0000259" key="2">
    <source>
        <dbReference type="Pfam" id="PF06863"/>
    </source>
</evidence>
<protein>
    <recommendedName>
        <fullName evidence="2">DUF1254 domain-containing protein</fullName>
    </recommendedName>
</protein>
<dbReference type="Gene3D" id="2.60.40.1610">
    <property type="entry name" value="Domain of unknown function DUF1254"/>
    <property type="match status" value="1"/>
</dbReference>